<dbReference type="EMBL" id="JXTB01000712">
    <property type="protein sequence ID" value="PON33674.1"/>
    <property type="molecule type" value="Genomic_DNA"/>
</dbReference>
<dbReference type="AlphaFoldDB" id="A0A2P5AAY9"/>
<comment type="caution">
    <text evidence="1">The sequence shown here is derived from an EMBL/GenBank/DDBJ whole genome shotgun (WGS) entry which is preliminary data.</text>
</comment>
<evidence type="ECO:0000313" key="2">
    <source>
        <dbReference type="Proteomes" id="UP000237105"/>
    </source>
</evidence>
<name>A0A2P5AAY9_PARAD</name>
<proteinExistence type="predicted"/>
<protein>
    <submittedName>
        <fullName evidence="1">Uncharacterized protein</fullName>
    </submittedName>
</protein>
<keyword evidence="2" id="KW-1185">Reference proteome</keyword>
<dbReference type="Proteomes" id="UP000237105">
    <property type="component" value="Unassembled WGS sequence"/>
</dbReference>
<accession>A0A2P5AAY9</accession>
<dbReference type="OrthoDB" id="10359946at2759"/>
<evidence type="ECO:0000313" key="1">
    <source>
        <dbReference type="EMBL" id="PON33674.1"/>
    </source>
</evidence>
<reference evidence="2" key="1">
    <citation type="submission" date="2016-06" db="EMBL/GenBank/DDBJ databases">
        <title>Parallel loss of symbiosis genes in relatives of nitrogen-fixing non-legume Parasponia.</title>
        <authorList>
            <person name="Van Velzen R."/>
            <person name="Holmer R."/>
            <person name="Bu F."/>
            <person name="Rutten L."/>
            <person name="Van Zeijl A."/>
            <person name="Liu W."/>
            <person name="Santuari L."/>
            <person name="Cao Q."/>
            <person name="Sharma T."/>
            <person name="Shen D."/>
            <person name="Roswanjaya Y."/>
            <person name="Wardhani T."/>
            <person name="Kalhor M.S."/>
            <person name="Jansen J."/>
            <person name="Van den Hoogen J."/>
            <person name="Gungor B."/>
            <person name="Hartog M."/>
            <person name="Hontelez J."/>
            <person name="Verver J."/>
            <person name="Yang W.-C."/>
            <person name="Schijlen E."/>
            <person name="Repin R."/>
            <person name="Schilthuizen M."/>
            <person name="Schranz E."/>
            <person name="Heidstra R."/>
            <person name="Miyata K."/>
            <person name="Fedorova E."/>
            <person name="Kohlen W."/>
            <person name="Bisseling T."/>
            <person name="Smit S."/>
            <person name="Geurts R."/>
        </authorList>
    </citation>
    <scope>NUCLEOTIDE SEQUENCE [LARGE SCALE GENOMIC DNA]</scope>
    <source>
        <strain evidence="2">cv. WU1-14</strain>
    </source>
</reference>
<organism evidence="1 2">
    <name type="scientific">Parasponia andersonii</name>
    <name type="common">Sponia andersonii</name>
    <dbReference type="NCBI Taxonomy" id="3476"/>
    <lineage>
        <taxon>Eukaryota</taxon>
        <taxon>Viridiplantae</taxon>
        <taxon>Streptophyta</taxon>
        <taxon>Embryophyta</taxon>
        <taxon>Tracheophyta</taxon>
        <taxon>Spermatophyta</taxon>
        <taxon>Magnoliopsida</taxon>
        <taxon>eudicotyledons</taxon>
        <taxon>Gunneridae</taxon>
        <taxon>Pentapetalae</taxon>
        <taxon>rosids</taxon>
        <taxon>fabids</taxon>
        <taxon>Rosales</taxon>
        <taxon>Cannabaceae</taxon>
        <taxon>Parasponia</taxon>
    </lineage>
</organism>
<sequence length="118" mass="13618">MLLLSPFQFYKPFWHSPDTVEECYNYMWVKENRGNGNCQQTRIFRLSLSLEIIVDDVLSLSAKHLLYGTKPFLELHGSTPFLVRGSRERESTASIFLSPRFSSPLARPSLESVQDLSF</sequence>
<gene>
    <name evidence="1" type="ORF">PanWU01x14_350780</name>
</gene>